<proteinExistence type="predicted"/>
<organism evidence="1 2">
    <name type="scientific">Nocardia transvalensis</name>
    <dbReference type="NCBI Taxonomy" id="37333"/>
    <lineage>
        <taxon>Bacteria</taxon>
        <taxon>Bacillati</taxon>
        <taxon>Actinomycetota</taxon>
        <taxon>Actinomycetes</taxon>
        <taxon>Mycobacteriales</taxon>
        <taxon>Nocardiaceae</taxon>
        <taxon>Nocardia</taxon>
    </lineage>
</organism>
<dbReference type="Proteomes" id="UP000540412">
    <property type="component" value="Unassembled WGS sequence"/>
</dbReference>
<evidence type="ECO:0000313" key="1">
    <source>
        <dbReference type="EMBL" id="MBB5918236.1"/>
    </source>
</evidence>
<comment type="caution">
    <text evidence="1">The sequence shown here is derived from an EMBL/GenBank/DDBJ whole genome shotgun (WGS) entry which is preliminary data.</text>
</comment>
<dbReference type="EMBL" id="JACHIT010000002">
    <property type="protein sequence ID" value="MBB5918236.1"/>
    <property type="molecule type" value="Genomic_DNA"/>
</dbReference>
<dbReference type="RefSeq" id="WP_157185425.1">
    <property type="nucleotide sequence ID" value="NZ_JACHIT010000002.1"/>
</dbReference>
<evidence type="ECO:0000313" key="2">
    <source>
        <dbReference type="Proteomes" id="UP000540412"/>
    </source>
</evidence>
<sequence>MPRHRRSAADEVAELSDHLIDRMWAIGIQIHNELVRSGRQVVAERGPAAAVALRSAVDELDALVRTTRASLDDAISHSDNHLSI</sequence>
<dbReference type="AlphaFoldDB" id="A0A7W9PL75"/>
<keyword evidence="2" id="KW-1185">Reference proteome</keyword>
<protein>
    <submittedName>
        <fullName evidence="1">Uncharacterized protein</fullName>
    </submittedName>
</protein>
<reference evidence="1 2" key="1">
    <citation type="submission" date="2020-08" db="EMBL/GenBank/DDBJ databases">
        <title>Sequencing the genomes of 1000 actinobacteria strains.</title>
        <authorList>
            <person name="Klenk H.-P."/>
        </authorList>
    </citation>
    <scope>NUCLEOTIDE SEQUENCE [LARGE SCALE GENOMIC DNA]</scope>
    <source>
        <strain evidence="1 2">DSM 43582</strain>
    </source>
</reference>
<gene>
    <name evidence="1" type="ORF">BJY24_007148</name>
</gene>
<name>A0A7W9PL75_9NOCA</name>
<accession>A0A7W9PL75</accession>